<protein>
    <recommendedName>
        <fullName evidence="1">VapC45 PIN like domain-containing protein</fullName>
    </recommendedName>
</protein>
<dbReference type="AlphaFoldDB" id="A0A1G5M4C9"/>
<dbReference type="Pfam" id="PF18478">
    <property type="entry name" value="PIN_10"/>
    <property type="match status" value="1"/>
</dbReference>
<reference evidence="2 3" key="1">
    <citation type="submission" date="2016-10" db="EMBL/GenBank/DDBJ databases">
        <authorList>
            <person name="de Groot N.N."/>
        </authorList>
    </citation>
    <scope>NUCLEOTIDE SEQUENCE [LARGE SCALE GENOMIC DNA]</scope>
    <source>
        <strain evidence="2 3">DSM 2698</strain>
    </source>
</reference>
<dbReference type="EMBL" id="FMVW01000001">
    <property type="protein sequence ID" value="SCZ20047.1"/>
    <property type="molecule type" value="Genomic_DNA"/>
</dbReference>
<dbReference type="Proteomes" id="UP000199347">
    <property type="component" value="Unassembled WGS sequence"/>
</dbReference>
<dbReference type="STRING" id="1120955.SAMN03080610_00091"/>
<dbReference type="RefSeq" id="WP_092808939.1">
    <property type="nucleotide sequence ID" value="NZ_FMVW01000001.1"/>
</dbReference>
<feature type="domain" description="VapC45 PIN like" evidence="1">
    <location>
        <begin position="1"/>
        <end position="83"/>
    </location>
</feature>
<dbReference type="InterPro" id="IPR041375">
    <property type="entry name" value="VapC45_PIN-like"/>
</dbReference>
<evidence type="ECO:0000313" key="3">
    <source>
        <dbReference type="Proteomes" id="UP000199347"/>
    </source>
</evidence>
<keyword evidence="3" id="KW-1185">Reference proteome</keyword>
<gene>
    <name evidence="2" type="ORF">SAMN03080610_00091</name>
</gene>
<name>A0A1G5M4C9_AFIMA</name>
<proteinExistence type="predicted"/>
<sequence>MKVLIDENLPPALARALNEILSPDHEVQHLRQLFPPATSDRHWIEELSAQGRWVVISGDRRITRTQAERYAFRNSRLVGFFLSRALTKAKTIKQMERLLALWETIETQAAIVEGGAMFELPMKSTRLRQIKER</sequence>
<evidence type="ECO:0000259" key="1">
    <source>
        <dbReference type="Pfam" id="PF18478"/>
    </source>
</evidence>
<organism evidence="2 3">
    <name type="scientific">Afifella marina DSM 2698</name>
    <dbReference type="NCBI Taxonomy" id="1120955"/>
    <lineage>
        <taxon>Bacteria</taxon>
        <taxon>Pseudomonadati</taxon>
        <taxon>Pseudomonadota</taxon>
        <taxon>Alphaproteobacteria</taxon>
        <taxon>Hyphomicrobiales</taxon>
        <taxon>Afifellaceae</taxon>
        <taxon>Afifella</taxon>
    </lineage>
</organism>
<accession>A0A1G5M4C9</accession>
<evidence type="ECO:0000313" key="2">
    <source>
        <dbReference type="EMBL" id="SCZ20047.1"/>
    </source>
</evidence>
<dbReference type="OrthoDB" id="839282at2"/>